<dbReference type="PATRIC" id="fig|1268237.3.peg.2381"/>
<dbReference type="InterPro" id="IPR009971">
    <property type="entry name" value="DUF1496"/>
</dbReference>
<accession>N9TZV3</accession>
<dbReference type="Pfam" id="PF07383">
    <property type="entry name" value="DUF1496"/>
    <property type="match status" value="1"/>
</dbReference>
<protein>
    <recommendedName>
        <fullName evidence="4">DUF1496 domain-containing protein</fullName>
    </recommendedName>
</protein>
<dbReference type="Proteomes" id="UP000023775">
    <property type="component" value="Unassembled WGS sequence"/>
</dbReference>
<dbReference type="eggNOG" id="ENOG5033A83">
    <property type="taxonomic scope" value="Bacteria"/>
</dbReference>
<dbReference type="OrthoDB" id="6400575at2"/>
<comment type="caution">
    <text evidence="2">The sequence shown here is derived from an EMBL/GenBank/DDBJ whole genome shotgun (WGS) entry which is preliminary data.</text>
</comment>
<name>N9TZV3_9GAMM</name>
<dbReference type="AlphaFoldDB" id="N9TZV3"/>
<sequence length="97" mass="10520">MKWCLLAVLGGLGLGAHEAKAEGDARLLLPINPGERVCWYEDRRYSQGAVLDLESGPLVCAPQNEQESNGPLSWHALSSKPQQPKAEKGEKRLRAGA</sequence>
<evidence type="ECO:0008006" key="4">
    <source>
        <dbReference type="Google" id="ProtNLM"/>
    </source>
</evidence>
<evidence type="ECO:0000256" key="1">
    <source>
        <dbReference type="SAM" id="MobiDB-lite"/>
    </source>
</evidence>
<feature type="compositionally biased region" description="Basic and acidic residues" evidence="1">
    <location>
        <begin position="85"/>
        <end position="97"/>
    </location>
</feature>
<gene>
    <name evidence="2" type="ORF">G114_12091</name>
</gene>
<proteinExistence type="predicted"/>
<dbReference type="RefSeq" id="WP_005354432.1">
    <property type="nucleotide sequence ID" value="NZ_APVG01000030.1"/>
</dbReference>
<keyword evidence="3" id="KW-1185">Reference proteome</keyword>
<organism evidence="2 3">
    <name type="scientific">Aeromonas diversa CDC 2478-85</name>
    <dbReference type="NCBI Taxonomy" id="1268237"/>
    <lineage>
        <taxon>Bacteria</taxon>
        <taxon>Pseudomonadati</taxon>
        <taxon>Pseudomonadota</taxon>
        <taxon>Gammaproteobacteria</taxon>
        <taxon>Aeromonadales</taxon>
        <taxon>Aeromonadaceae</taxon>
        <taxon>Aeromonas</taxon>
    </lineage>
</organism>
<reference evidence="2 3" key="1">
    <citation type="journal article" date="2013" name="Genome Announc.">
        <title>Draft Genome Sequence of the Aeromonas diversa Type Strain.</title>
        <authorList>
            <person name="Farfan M."/>
            <person name="Spataro N."/>
            <person name="Sanglas A."/>
            <person name="Albarral V."/>
            <person name="Loren J.G."/>
            <person name="Bosch E."/>
            <person name="Fuste M.C."/>
        </authorList>
    </citation>
    <scope>NUCLEOTIDE SEQUENCE [LARGE SCALE GENOMIC DNA]</scope>
    <source>
        <strain evidence="2 3">2478-85</strain>
    </source>
</reference>
<evidence type="ECO:0000313" key="2">
    <source>
        <dbReference type="EMBL" id="ENY71649.1"/>
    </source>
</evidence>
<dbReference type="EMBL" id="APVG01000030">
    <property type="protein sequence ID" value="ENY71649.1"/>
    <property type="molecule type" value="Genomic_DNA"/>
</dbReference>
<evidence type="ECO:0000313" key="3">
    <source>
        <dbReference type="Proteomes" id="UP000023775"/>
    </source>
</evidence>
<feature type="region of interest" description="Disordered" evidence="1">
    <location>
        <begin position="61"/>
        <end position="97"/>
    </location>
</feature>